<proteinExistence type="predicted"/>
<comment type="caution">
    <text evidence="2">The sequence shown here is derived from an EMBL/GenBank/DDBJ whole genome shotgun (WGS) entry which is preliminary data.</text>
</comment>
<keyword evidence="1" id="KW-1133">Transmembrane helix</keyword>
<feature type="transmembrane region" description="Helical" evidence="1">
    <location>
        <begin position="7"/>
        <end position="25"/>
    </location>
</feature>
<organism evidence="2">
    <name type="scientific">marine sediment metagenome</name>
    <dbReference type="NCBI Taxonomy" id="412755"/>
    <lineage>
        <taxon>unclassified sequences</taxon>
        <taxon>metagenomes</taxon>
        <taxon>ecological metagenomes</taxon>
    </lineage>
</organism>
<evidence type="ECO:0000313" key="2">
    <source>
        <dbReference type="EMBL" id="KKN76913.1"/>
    </source>
</evidence>
<name>A0A0F9WF61_9ZZZZ</name>
<sequence length="37" mass="4665">MKRFWDFTMGIIAHVIVMLYGSSVMDWDRYNHDRMWR</sequence>
<reference evidence="2" key="1">
    <citation type="journal article" date="2015" name="Nature">
        <title>Complex archaea that bridge the gap between prokaryotes and eukaryotes.</title>
        <authorList>
            <person name="Spang A."/>
            <person name="Saw J.H."/>
            <person name="Jorgensen S.L."/>
            <person name="Zaremba-Niedzwiedzka K."/>
            <person name="Martijn J."/>
            <person name="Lind A.E."/>
            <person name="van Eijk R."/>
            <person name="Schleper C."/>
            <person name="Guy L."/>
            <person name="Ettema T.J."/>
        </authorList>
    </citation>
    <scope>NUCLEOTIDE SEQUENCE</scope>
</reference>
<evidence type="ECO:0000256" key="1">
    <source>
        <dbReference type="SAM" id="Phobius"/>
    </source>
</evidence>
<dbReference type="AlphaFoldDB" id="A0A0F9WF61"/>
<protein>
    <submittedName>
        <fullName evidence="2">Uncharacterized protein</fullName>
    </submittedName>
</protein>
<gene>
    <name evidence="2" type="ORF">LCGC14_0365640</name>
</gene>
<keyword evidence="1" id="KW-0472">Membrane</keyword>
<keyword evidence="1" id="KW-0812">Transmembrane</keyword>
<accession>A0A0F9WF61</accession>
<dbReference type="EMBL" id="LAZR01000287">
    <property type="protein sequence ID" value="KKN76913.1"/>
    <property type="molecule type" value="Genomic_DNA"/>
</dbReference>